<keyword evidence="6 11" id="KW-0798">TonB box</keyword>
<protein>
    <submittedName>
        <fullName evidence="12">Uncharacterized protein</fullName>
    </submittedName>
</protein>
<keyword evidence="5" id="KW-0732">Signal</keyword>
<dbReference type="SUPFAM" id="SSF56935">
    <property type="entry name" value="Porins"/>
    <property type="match status" value="1"/>
</dbReference>
<evidence type="ECO:0000256" key="6">
    <source>
        <dbReference type="ARBA" id="ARBA00023077"/>
    </source>
</evidence>
<dbReference type="GO" id="GO:0044718">
    <property type="term" value="P:siderophore transmembrane transport"/>
    <property type="evidence" value="ECO:0007669"/>
    <property type="project" value="TreeGrafter"/>
</dbReference>
<evidence type="ECO:0000256" key="1">
    <source>
        <dbReference type="ARBA" id="ARBA00004571"/>
    </source>
</evidence>
<keyword evidence="9 10" id="KW-0998">Cell outer membrane</keyword>
<organism evidence="12 13">
    <name type="scientific">Arcobacter cloacae</name>
    <dbReference type="NCBI Taxonomy" id="1054034"/>
    <lineage>
        <taxon>Bacteria</taxon>
        <taxon>Pseudomonadati</taxon>
        <taxon>Campylobacterota</taxon>
        <taxon>Epsilonproteobacteria</taxon>
        <taxon>Campylobacterales</taxon>
        <taxon>Arcobacteraceae</taxon>
        <taxon>Arcobacter</taxon>
    </lineage>
</organism>
<evidence type="ECO:0000256" key="10">
    <source>
        <dbReference type="PROSITE-ProRule" id="PRU01360"/>
    </source>
</evidence>
<keyword evidence="2 10" id="KW-0813">Transport</keyword>
<dbReference type="InterPro" id="IPR036942">
    <property type="entry name" value="Beta-barrel_TonB_sf"/>
</dbReference>
<evidence type="ECO:0000256" key="5">
    <source>
        <dbReference type="ARBA" id="ARBA00022729"/>
    </source>
</evidence>
<accession>A0A6M8NHB9</accession>
<dbReference type="GO" id="GO:0009279">
    <property type="term" value="C:cell outer membrane"/>
    <property type="evidence" value="ECO:0007669"/>
    <property type="project" value="UniProtKB-SubCell"/>
</dbReference>
<evidence type="ECO:0000313" key="12">
    <source>
        <dbReference type="EMBL" id="RXI40735.1"/>
    </source>
</evidence>
<dbReference type="InterPro" id="IPR039426">
    <property type="entry name" value="TonB-dep_rcpt-like"/>
</dbReference>
<dbReference type="AlphaFoldDB" id="A0A6M8NHB9"/>
<gene>
    <name evidence="12" type="ORF">CP963_08135</name>
</gene>
<dbReference type="PANTHER" id="PTHR30069:SF29">
    <property type="entry name" value="HEMOGLOBIN AND HEMOGLOBIN-HAPTOGLOBIN-BINDING PROTEIN 1-RELATED"/>
    <property type="match status" value="1"/>
</dbReference>
<evidence type="ECO:0000256" key="11">
    <source>
        <dbReference type="RuleBase" id="RU003357"/>
    </source>
</evidence>
<evidence type="ECO:0000256" key="2">
    <source>
        <dbReference type="ARBA" id="ARBA00022448"/>
    </source>
</evidence>
<keyword evidence="7 10" id="KW-0472">Membrane</keyword>
<reference evidence="12 13" key="1">
    <citation type="submission" date="2017-09" db="EMBL/GenBank/DDBJ databases">
        <title>Genomics of the genus Arcobacter.</title>
        <authorList>
            <person name="Perez-Cataluna A."/>
            <person name="Figueras M.J."/>
            <person name="Salas-Masso N."/>
        </authorList>
    </citation>
    <scope>NUCLEOTIDE SEQUENCE [LARGE SCALE GENOMIC DNA]</scope>
    <source>
        <strain evidence="12 13">CECT 7834</strain>
    </source>
</reference>
<dbReference type="PANTHER" id="PTHR30069">
    <property type="entry name" value="TONB-DEPENDENT OUTER MEMBRANE RECEPTOR"/>
    <property type="match status" value="1"/>
</dbReference>
<evidence type="ECO:0000256" key="9">
    <source>
        <dbReference type="ARBA" id="ARBA00023237"/>
    </source>
</evidence>
<comment type="similarity">
    <text evidence="10 11">Belongs to the TonB-dependent receptor family.</text>
</comment>
<dbReference type="RefSeq" id="WP_129013684.1">
    <property type="nucleotide sequence ID" value="NZ_CBCSEI010000009.1"/>
</dbReference>
<dbReference type="Gene3D" id="2.40.170.20">
    <property type="entry name" value="TonB-dependent receptor, beta-barrel domain"/>
    <property type="match status" value="1"/>
</dbReference>
<proteinExistence type="inferred from homology"/>
<keyword evidence="4 10" id="KW-0812">Transmembrane</keyword>
<dbReference type="InterPro" id="IPR000531">
    <property type="entry name" value="Beta-barrel_TonB"/>
</dbReference>
<evidence type="ECO:0000313" key="13">
    <source>
        <dbReference type="Proteomes" id="UP000290378"/>
    </source>
</evidence>
<dbReference type="Pfam" id="PF07715">
    <property type="entry name" value="Plug"/>
    <property type="match status" value="1"/>
</dbReference>
<dbReference type="EMBL" id="NXII01000009">
    <property type="protein sequence ID" value="RXI40735.1"/>
    <property type="molecule type" value="Genomic_DNA"/>
</dbReference>
<dbReference type="GO" id="GO:0015344">
    <property type="term" value="F:siderophore uptake transmembrane transporter activity"/>
    <property type="evidence" value="ECO:0007669"/>
    <property type="project" value="TreeGrafter"/>
</dbReference>
<evidence type="ECO:0000256" key="8">
    <source>
        <dbReference type="ARBA" id="ARBA00023170"/>
    </source>
</evidence>
<keyword evidence="3 10" id="KW-1134">Transmembrane beta strand</keyword>
<dbReference type="InterPro" id="IPR012910">
    <property type="entry name" value="Plug_dom"/>
</dbReference>
<dbReference type="Pfam" id="PF00593">
    <property type="entry name" value="TonB_dep_Rec_b-barrel"/>
    <property type="match status" value="1"/>
</dbReference>
<sequence length="702" mass="81319">MYRKLLILSLLASLIKADEYNFDLLNDVFDLDLEQLQHIKVISASKTSQNLNTTPAKMIVITKEQIEQRGYRSLNELLNDLPSIQILNHADSGIMNQIGIRGMMGNNYFKVLQDGIEINQTDGEIMSISMQYPLFGIERVEILYGAASVLYGADAMSGVINLISSSKENGQAGVWAGERGYKYFYATQALKVNEGLFSYKAHFHTDQDYNLDKEYPNNYHGTLNSSYKFQPQETKSASLKYEKDGFDTGINYRYFSESTLIGMNNDNANRNVFDKNANLNSELFSTFARYKTTLFNDIESTTTLSYESTELLKNSYFKNQYTSYKPGYKYSKSQRYAFEETFNKNYENHNFTFGSSIEWFKSIPMTYDLPTQSLSNVYVVGSDNEIKAPIFEERWNNIAFYLQDQITLNENFQLSLATRYDKNSSYESTFNPRVALIHSKDSLTQKLIYSQAFLAPSNYNKYKIYGTPLKPNSLADGNKYETATFRVPNPDLKPEKSKSYEYNFDYLFNKNHLISFSTYYTTIKDLVLIEEKIPEQTYFLPNTTILDPRGAKNAANSYIYGGDILYNGHSYFSGYDINYWLNYSYVNGKIDYDYDYELPFFTSHIFKAGSTFRYKDFTISPTIRWIGPVSASHYDDGKLSRVDGYFITDIYSSYSLDKMQKLSFKIDNLFDKHYYGVRYNTSRRYLSPQNTRMISLAYTINF</sequence>
<comment type="subcellular location">
    <subcellularLocation>
        <location evidence="1 10">Cell outer membrane</location>
        <topology evidence="1 10">Multi-pass membrane protein</topology>
    </subcellularLocation>
</comment>
<dbReference type="Gene3D" id="2.170.130.10">
    <property type="entry name" value="TonB-dependent receptor, plug domain"/>
    <property type="match status" value="1"/>
</dbReference>
<comment type="caution">
    <text evidence="12">The sequence shown here is derived from an EMBL/GenBank/DDBJ whole genome shotgun (WGS) entry which is preliminary data.</text>
</comment>
<evidence type="ECO:0000256" key="4">
    <source>
        <dbReference type="ARBA" id="ARBA00022692"/>
    </source>
</evidence>
<keyword evidence="8" id="KW-0675">Receptor</keyword>
<evidence type="ECO:0000256" key="7">
    <source>
        <dbReference type="ARBA" id="ARBA00023136"/>
    </source>
</evidence>
<dbReference type="InterPro" id="IPR037066">
    <property type="entry name" value="Plug_dom_sf"/>
</dbReference>
<name>A0A6M8NHB9_9BACT</name>
<keyword evidence="13" id="KW-1185">Reference proteome</keyword>
<dbReference type="PROSITE" id="PS52016">
    <property type="entry name" value="TONB_DEPENDENT_REC_3"/>
    <property type="match status" value="1"/>
</dbReference>
<evidence type="ECO:0000256" key="3">
    <source>
        <dbReference type="ARBA" id="ARBA00022452"/>
    </source>
</evidence>
<dbReference type="Proteomes" id="UP000290378">
    <property type="component" value="Unassembled WGS sequence"/>
</dbReference>